<dbReference type="AlphaFoldDB" id="A0ABD5GPF7"/>
<proteinExistence type="predicted"/>
<comment type="caution">
    <text evidence="1">The sequence shown here is derived from an EMBL/GenBank/DDBJ whole genome shotgun (WGS) entry which is preliminary data.</text>
</comment>
<evidence type="ECO:0000313" key="1">
    <source>
        <dbReference type="EMBL" id="MDV2618285.1"/>
    </source>
</evidence>
<sequence>MAYKKGTWQIRNFPEDIKNQITELGKAKGYDFANDFVIEILRQHLEDEKMGENKNYFDQRWEEVIQSFKFMARAQNKNAEIIAQQNQIIEKNFKELQFQIEVLTSIQQMFIGYNIEDSQKFAKLYQEYFKEKLPNQSDLDFQEAMNFEQTDEEWMEENGYDQ</sequence>
<dbReference type="Proteomes" id="UP001186159">
    <property type="component" value="Unassembled WGS sequence"/>
</dbReference>
<accession>A0ABD5GPF7</accession>
<reference evidence="1 2" key="1">
    <citation type="submission" date="2023-10" db="EMBL/GenBank/DDBJ databases">
        <title>Production of high quality cheese from raw caw milk (raw cheese).</title>
        <authorList>
            <person name="Samouris G."/>
        </authorList>
    </citation>
    <scope>NUCLEOTIDE SEQUENCE [LARGE SCALE GENOMIC DNA]</scope>
    <source>
        <strain evidence="1 2">MRS-5</strain>
    </source>
</reference>
<evidence type="ECO:0000313" key="2">
    <source>
        <dbReference type="Proteomes" id="UP001186159"/>
    </source>
</evidence>
<gene>
    <name evidence="1" type="ORF">RZO27_03950</name>
</gene>
<name>A0ABD5GPF7_9LACT</name>
<protein>
    <submittedName>
        <fullName evidence="1">Uncharacterized protein</fullName>
    </submittedName>
</protein>
<dbReference type="EMBL" id="JAWHVN010000024">
    <property type="protein sequence ID" value="MDV2618285.1"/>
    <property type="molecule type" value="Genomic_DNA"/>
</dbReference>
<dbReference type="RefSeq" id="WP_317070697.1">
    <property type="nucleotide sequence ID" value="NZ_JAWHVN010000024.1"/>
</dbReference>
<organism evidence="1 2">
    <name type="scientific">Lactococcus lactis</name>
    <dbReference type="NCBI Taxonomy" id="1358"/>
    <lineage>
        <taxon>Bacteria</taxon>
        <taxon>Bacillati</taxon>
        <taxon>Bacillota</taxon>
        <taxon>Bacilli</taxon>
        <taxon>Lactobacillales</taxon>
        <taxon>Streptococcaceae</taxon>
        <taxon>Lactococcus</taxon>
    </lineage>
</organism>